<keyword evidence="1" id="KW-0813">Transport</keyword>
<comment type="similarity">
    <text evidence="5">Belongs to the truncated hemoglobin family. Group II subfamily.</text>
</comment>
<name>A0A168IPA7_9BACL</name>
<dbReference type="SUPFAM" id="SSF46458">
    <property type="entry name" value="Globin-like"/>
    <property type="match status" value="1"/>
</dbReference>
<dbReference type="STRING" id="494026.PGLA_19255"/>
<gene>
    <name evidence="6" type="ORF">PGLA_19255</name>
</gene>
<evidence type="ECO:0000313" key="7">
    <source>
        <dbReference type="Proteomes" id="UP000076967"/>
    </source>
</evidence>
<dbReference type="GO" id="GO:0019825">
    <property type="term" value="F:oxygen binding"/>
    <property type="evidence" value="ECO:0007669"/>
    <property type="project" value="InterPro"/>
</dbReference>
<reference evidence="6 7" key="1">
    <citation type="submission" date="2016-03" db="EMBL/GenBank/DDBJ databases">
        <title>Draft genome sequence of Paenibacillus glacialis DSM 22343.</title>
        <authorList>
            <person name="Shin S.-K."/>
            <person name="Yi H."/>
        </authorList>
    </citation>
    <scope>NUCLEOTIDE SEQUENCE [LARGE SCALE GENOMIC DNA]</scope>
    <source>
        <strain evidence="6 7">DSM 22343</strain>
    </source>
</reference>
<evidence type="ECO:0000256" key="3">
    <source>
        <dbReference type="ARBA" id="ARBA00022723"/>
    </source>
</evidence>
<dbReference type="InterPro" id="IPR009050">
    <property type="entry name" value="Globin-like_sf"/>
</dbReference>
<dbReference type="InterPro" id="IPR012292">
    <property type="entry name" value="Globin/Proto"/>
</dbReference>
<sequence>MEGISVNLFNELGGQQGVRKLVESFYPKVLNDPIISPLFPKEISPVMDKQEMFLSQFFGGPDLYTAEFGHPRMRARHMPFKITPIHADAWLSCMSQALEETVDSELLREAVIERLKVSAYFFVNSAEEGI</sequence>
<keyword evidence="2" id="KW-0349">Heme</keyword>
<accession>A0A168IPA7</accession>
<dbReference type="Proteomes" id="UP000076967">
    <property type="component" value="Unassembled WGS sequence"/>
</dbReference>
<dbReference type="InterPro" id="IPR001486">
    <property type="entry name" value="Hemoglobin_trunc"/>
</dbReference>
<evidence type="ECO:0000256" key="1">
    <source>
        <dbReference type="ARBA" id="ARBA00022448"/>
    </source>
</evidence>
<keyword evidence="4" id="KW-0408">Iron</keyword>
<evidence type="ECO:0000256" key="4">
    <source>
        <dbReference type="ARBA" id="ARBA00023004"/>
    </source>
</evidence>
<protein>
    <submittedName>
        <fullName evidence="6">Globin</fullName>
    </submittedName>
</protein>
<dbReference type="Pfam" id="PF01152">
    <property type="entry name" value="Bac_globin"/>
    <property type="match status" value="1"/>
</dbReference>
<evidence type="ECO:0000256" key="2">
    <source>
        <dbReference type="ARBA" id="ARBA00022617"/>
    </source>
</evidence>
<dbReference type="AlphaFoldDB" id="A0A168IPA7"/>
<dbReference type="GO" id="GO:0005344">
    <property type="term" value="F:oxygen carrier activity"/>
    <property type="evidence" value="ECO:0007669"/>
    <property type="project" value="InterPro"/>
</dbReference>
<dbReference type="EMBL" id="LVJH01000043">
    <property type="protein sequence ID" value="OAB39539.1"/>
    <property type="molecule type" value="Genomic_DNA"/>
</dbReference>
<dbReference type="InterPro" id="IPR044203">
    <property type="entry name" value="GlbO/GLB3-like"/>
</dbReference>
<dbReference type="GO" id="GO:0020037">
    <property type="term" value="F:heme binding"/>
    <property type="evidence" value="ECO:0007669"/>
    <property type="project" value="InterPro"/>
</dbReference>
<dbReference type="GO" id="GO:0046872">
    <property type="term" value="F:metal ion binding"/>
    <property type="evidence" value="ECO:0007669"/>
    <property type="project" value="UniProtKB-KW"/>
</dbReference>
<dbReference type="PANTHER" id="PTHR47366:SF1">
    <property type="entry name" value="TWO-ON-TWO HEMOGLOBIN-3"/>
    <property type="match status" value="1"/>
</dbReference>
<comment type="caution">
    <text evidence="6">The sequence shown here is derived from an EMBL/GenBank/DDBJ whole genome shotgun (WGS) entry which is preliminary data.</text>
</comment>
<dbReference type="PANTHER" id="PTHR47366">
    <property type="entry name" value="TWO-ON-TWO HEMOGLOBIN-3"/>
    <property type="match status" value="1"/>
</dbReference>
<keyword evidence="7" id="KW-1185">Reference proteome</keyword>
<organism evidence="6 7">
    <name type="scientific">Paenibacillus glacialis</name>
    <dbReference type="NCBI Taxonomy" id="494026"/>
    <lineage>
        <taxon>Bacteria</taxon>
        <taxon>Bacillati</taxon>
        <taxon>Bacillota</taxon>
        <taxon>Bacilli</taxon>
        <taxon>Bacillales</taxon>
        <taxon>Paenibacillaceae</taxon>
        <taxon>Paenibacillus</taxon>
    </lineage>
</organism>
<proteinExistence type="inferred from homology"/>
<dbReference type="Gene3D" id="1.10.490.10">
    <property type="entry name" value="Globins"/>
    <property type="match status" value="1"/>
</dbReference>
<evidence type="ECO:0000256" key="5">
    <source>
        <dbReference type="ARBA" id="ARBA00034496"/>
    </source>
</evidence>
<keyword evidence="3" id="KW-0479">Metal-binding</keyword>
<evidence type="ECO:0000313" key="6">
    <source>
        <dbReference type="EMBL" id="OAB39539.1"/>
    </source>
</evidence>